<dbReference type="KEGG" id="pcl:Pcal_0758"/>
<dbReference type="RefSeq" id="WP_011849442.1">
    <property type="nucleotide sequence ID" value="NC_009073.1"/>
</dbReference>
<organism evidence="1 2">
    <name type="scientific">Pyrobaculum calidifontis (strain DSM 21063 / JCM 11548 / VA1)</name>
    <dbReference type="NCBI Taxonomy" id="410359"/>
    <lineage>
        <taxon>Archaea</taxon>
        <taxon>Thermoproteota</taxon>
        <taxon>Thermoprotei</taxon>
        <taxon>Thermoproteales</taxon>
        <taxon>Thermoproteaceae</taxon>
        <taxon>Pyrobaculum</taxon>
    </lineage>
</organism>
<dbReference type="EMBL" id="CP000561">
    <property type="protein sequence ID" value="ABO08184.1"/>
    <property type="molecule type" value="Genomic_DNA"/>
</dbReference>
<name>A3MU67_PYRCJ</name>
<evidence type="ECO:0000313" key="2">
    <source>
        <dbReference type="Proteomes" id="UP000001431"/>
    </source>
</evidence>
<dbReference type="OrthoDB" id="28449at2157"/>
<keyword evidence="2" id="KW-1185">Reference proteome</keyword>
<protein>
    <submittedName>
        <fullName evidence="1">Uncharacterized protein</fullName>
    </submittedName>
</protein>
<proteinExistence type="predicted"/>
<dbReference type="eggNOG" id="arCOG07863">
    <property type="taxonomic scope" value="Archaea"/>
</dbReference>
<dbReference type="Proteomes" id="UP000001431">
    <property type="component" value="Chromosome"/>
</dbReference>
<evidence type="ECO:0000313" key="1">
    <source>
        <dbReference type="EMBL" id="ABO08184.1"/>
    </source>
</evidence>
<accession>A3MU67</accession>
<dbReference type="HOGENOM" id="CLU_1084241_0_0_2"/>
<dbReference type="STRING" id="410359.Pcal_0758"/>
<dbReference type="AlphaFoldDB" id="A3MU67"/>
<dbReference type="GeneID" id="4909108"/>
<reference evidence="1" key="1">
    <citation type="submission" date="2007-02" db="EMBL/GenBank/DDBJ databases">
        <title>Complete sequence of Pyrobaculum calidifontis JCM 11548.</title>
        <authorList>
            <consortium name="US DOE Joint Genome Institute"/>
            <person name="Copeland A."/>
            <person name="Lucas S."/>
            <person name="Lapidus A."/>
            <person name="Barry K."/>
            <person name="Glavina del Rio T."/>
            <person name="Dalin E."/>
            <person name="Tice H."/>
            <person name="Pitluck S."/>
            <person name="Chain P."/>
            <person name="Malfatti S."/>
            <person name="Shin M."/>
            <person name="Vergez L."/>
            <person name="Schmutz J."/>
            <person name="Larimer F."/>
            <person name="Land M."/>
            <person name="Hauser L."/>
            <person name="Kyrpides N."/>
            <person name="Mikhailova N."/>
            <person name="Cozen A.E."/>
            <person name="Fitz-Gibbon S.T."/>
            <person name="House C.H."/>
            <person name="Saltikov C."/>
            <person name="Lowe T.M."/>
            <person name="Richardson P."/>
        </authorList>
    </citation>
    <scope>NUCLEOTIDE SEQUENCE [LARGE SCALE GENOMIC DNA]</scope>
    <source>
        <strain evidence="1">JCM 11548</strain>
    </source>
</reference>
<gene>
    <name evidence="1" type="ordered locus">Pcal_0758</name>
</gene>
<sequence>MLELVVGGLIERNADYVYTFCPTERYTGIGVSLEPEASMLIYALTARYNQPIHITHTRQLKDCTSPICLLFQYADLEDLKVERGEATYVAPVVDPASLVVAIALAYALERRLRGGWLVEVYSDAWPQHVDVLLYLKALRGVVRIYTTTLSERAMAADRVVVNHAFKAEALGLKEYRGYPWCTPPTAPPPGVEEEVEELVRTAVESGGFISLKYALEQFGQRAVARAIALGLLRYDPTTMSLKVTEAALGRG</sequence>